<dbReference type="EMBL" id="MJMI01000112">
    <property type="protein sequence ID" value="OLQ88723.1"/>
    <property type="molecule type" value="Genomic_DNA"/>
</dbReference>
<dbReference type="InterPro" id="IPR027417">
    <property type="entry name" value="P-loop_NTPase"/>
</dbReference>
<evidence type="ECO:0000313" key="1">
    <source>
        <dbReference type="EMBL" id="OLQ88723.1"/>
    </source>
</evidence>
<evidence type="ECO:0000313" key="2">
    <source>
        <dbReference type="Proteomes" id="UP000186206"/>
    </source>
</evidence>
<dbReference type="Gene3D" id="3.40.50.300">
    <property type="entry name" value="P-loop containing nucleotide triphosphate hydrolases"/>
    <property type="match status" value="1"/>
</dbReference>
<accession>A0ABX3FAQ8</accession>
<comment type="caution">
    <text evidence="1">The sequence shown here is derived from an EMBL/GenBank/DDBJ whole genome shotgun (WGS) entry which is preliminary data.</text>
</comment>
<reference evidence="1 2" key="1">
    <citation type="submission" date="2016-09" db="EMBL/GenBank/DDBJ databases">
        <title>Genomic Taxonomy of the Vibrionaceae.</title>
        <authorList>
            <person name="Gonzalez-Castillo A."/>
            <person name="Gomez-Gil B."/>
            <person name="Enciso-Ibarra K."/>
        </authorList>
    </citation>
    <scope>NUCLEOTIDE SEQUENCE [LARGE SCALE GENOMIC DNA]</scope>
    <source>
        <strain evidence="1 2">CAIM 1731</strain>
    </source>
</reference>
<organism evidence="1 2">
    <name type="scientific">Vibrio ponticus</name>
    <dbReference type="NCBI Taxonomy" id="265668"/>
    <lineage>
        <taxon>Bacteria</taxon>
        <taxon>Pseudomonadati</taxon>
        <taxon>Pseudomonadota</taxon>
        <taxon>Gammaproteobacteria</taxon>
        <taxon>Vibrionales</taxon>
        <taxon>Vibrionaceae</taxon>
        <taxon>Vibrio</taxon>
    </lineage>
</organism>
<protein>
    <recommendedName>
        <fullName evidence="3">DUF2326 domain-containing protein</fullName>
    </recommendedName>
</protein>
<gene>
    <name evidence="1" type="ORF">BIY21_16025</name>
</gene>
<dbReference type="Proteomes" id="UP000186206">
    <property type="component" value="Unassembled WGS sequence"/>
</dbReference>
<dbReference type="RefSeq" id="WP_075650998.1">
    <property type="nucleotide sequence ID" value="NZ_AP019658.1"/>
</dbReference>
<sequence>MIIKKLYSSDDSFFDPILFENGFNLIIGERSSGSEKRNGVGKSIAIEFINFCLLKDVDKSRLKYLPKDIVYTSYPIFLDVEIDGRRRFSRLLSSFA</sequence>
<proteinExistence type="predicted"/>
<evidence type="ECO:0008006" key="3">
    <source>
        <dbReference type="Google" id="ProtNLM"/>
    </source>
</evidence>
<name>A0ABX3FAQ8_9VIBR</name>
<keyword evidence="2" id="KW-1185">Reference proteome</keyword>